<sequence>MDFGSWEDLPRSELARRDPDLLAAWDRGSWRAWPPDGETPQAVLARLVPCLDEIVKTHTGQTVLIVSHKTVLRLLIGHMLELNLRSSRRLEMEPTGLSEVHLQGDQATLVRYNDTTHIQHLRV</sequence>
<dbReference type="Pfam" id="PF00300">
    <property type="entry name" value="His_Phos_1"/>
    <property type="match status" value="1"/>
</dbReference>
<dbReference type="SUPFAM" id="SSF53254">
    <property type="entry name" value="Phosphoglycerate mutase-like"/>
    <property type="match status" value="1"/>
</dbReference>
<dbReference type="CDD" id="cd07067">
    <property type="entry name" value="HP_PGM_like"/>
    <property type="match status" value="1"/>
</dbReference>
<evidence type="ECO:0000313" key="1">
    <source>
        <dbReference type="EMBL" id="BBH88855.1"/>
    </source>
</evidence>
<protein>
    <recommendedName>
        <fullName evidence="2">Histidine phosphatase family protein</fullName>
    </recommendedName>
</protein>
<name>A0A455SRL7_9CHLR</name>
<dbReference type="Gene3D" id="3.40.50.1240">
    <property type="entry name" value="Phosphoglycerate mutase-like"/>
    <property type="match status" value="1"/>
</dbReference>
<proteinExistence type="predicted"/>
<organism evidence="1">
    <name type="scientific">Thermosporothrix sp. COM3</name>
    <dbReference type="NCBI Taxonomy" id="2490863"/>
    <lineage>
        <taxon>Bacteria</taxon>
        <taxon>Bacillati</taxon>
        <taxon>Chloroflexota</taxon>
        <taxon>Ktedonobacteria</taxon>
        <taxon>Ktedonobacterales</taxon>
        <taxon>Thermosporotrichaceae</taxon>
        <taxon>Thermosporothrix</taxon>
    </lineage>
</organism>
<dbReference type="AlphaFoldDB" id="A0A455SRL7"/>
<dbReference type="InterPro" id="IPR013078">
    <property type="entry name" value="His_Pase_superF_clade-1"/>
</dbReference>
<dbReference type="InterPro" id="IPR029033">
    <property type="entry name" value="His_PPase_superfam"/>
</dbReference>
<dbReference type="EMBL" id="AP019376">
    <property type="protein sequence ID" value="BBH88855.1"/>
    <property type="molecule type" value="Genomic_DNA"/>
</dbReference>
<gene>
    <name evidence="1" type="ORF">KTC_36060</name>
</gene>
<accession>A0A455SRL7</accession>
<reference evidence="1" key="1">
    <citation type="submission" date="2018-12" db="EMBL/GenBank/DDBJ databases">
        <title>Novel natural products biosynthetic potential of the class Ktedonobacteria.</title>
        <authorList>
            <person name="Zheng Y."/>
            <person name="Saitou A."/>
            <person name="Wang C.M."/>
            <person name="Toyoda A."/>
            <person name="Minakuchi Y."/>
            <person name="Sekiguchi Y."/>
            <person name="Ueda K."/>
            <person name="Takano H."/>
            <person name="Sakai Y."/>
            <person name="Yokota A."/>
            <person name="Yabe S."/>
        </authorList>
    </citation>
    <scope>NUCLEOTIDE SEQUENCE</scope>
    <source>
        <strain evidence="1">COM3</strain>
    </source>
</reference>
<evidence type="ECO:0008006" key="2">
    <source>
        <dbReference type="Google" id="ProtNLM"/>
    </source>
</evidence>